<dbReference type="PANTHER" id="PTHR43685">
    <property type="entry name" value="GLYCOSYLTRANSFERASE"/>
    <property type="match status" value="1"/>
</dbReference>
<comment type="caution">
    <text evidence="2">The sequence shown here is derived from an EMBL/GenBank/DDBJ whole genome shotgun (WGS) entry which is preliminary data.</text>
</comment>
<dbReference type="OrthoDB" id="2850014at2"/>
<reference evidence="2 3" key="1">
    <citation type="journal article" date="2015" name="Stand. Genomic Sci.">
        <title>Genomic Encyclopedia of Bacterial and Archaeal Type Strains, Phase III: the genomes of soil and plant-associated and newly described type strains.</title>
        <authorList>
            <person name="Whitman W.B."/>
            <person name="Woyke T."/>
            <person name="Klenk H.P."/>
            <person name="Zhou Y."/>
            <person name="Lilburn T.G."/>
            <person name="Beck B.J."/>
            <person name="De Vos P."/>
            <person name="Vandamme P."/>
            <person name="Eisen J.A."/>
            <person name="Garrity G."/>
            <person name="Hugenholtz P."/>
            <person name="Kyrpides N.C."/>
        </authorList>
    </citation>
    <scope>NUCLEOTIDE SEQUENCE [LARGE SCALE GENOMIC DNA]</scope>
    <source>
        <strain evidence="2 3">CGMCC 1.10115</strain>
    </source>
</reference>
<keyword evidence="3" id="KW-1185">Reference proteome</keyword>
<proteinExistence type="predicted"/>
<dbReference type="Pfam" id="PF00535">
    <property type="entry name" value="Glycos_transf_2"/>
    <property type="match status" value="1"/>
</dbReference>
<dbReference type="InterPro" id="IPR050834">
    <property type="entry name" value="Glycosyltransf_2"/>
</dbReference>
<dbReference type="AlphaFoldDB" id="A0A562K5R2"/>
<dbReference type="Proteomes" id="UP000318667">
    <property type="component" value="Unassembled WGS sequence"/>
</dbReference>
<sequence length="291" mass="33670">MGLIDNKDERPVNYNFKQDKRIYKIVQAPSIKGNLRKLNKASAAKSIKSDKMTPVKSRPTLKISCILTSYNRPIKVQQAIASVQKQTYPHWELIIVDDNSNAQTQNILKEIVEKDPRIKLIQSGVAQEDRSKTTRYATCINLALPVVSGELVTYLTDDDIYYKTRFEKMAEVFHQNPHIHVVYGKQKVVVFTNNRITRAFIRPLVGVTRFPMGKVDHNSFMHRKSCLNIVKNWDDHPSLWKAGDAAFFRKLVKHWDFHPLNIVTDEHRIHDKGVQRKLQRGAKPWNSEDAE</sequence>
<dbReference type="RefSeq" id="WP_144538686.1">
    <property type="nucleotide sequence ID" value="NZ_CBCSDC010000029.1"/>
</dbReference>
<dbReference type="PANTHER" id="PTHR43685:SF2">
    <property type="entry name" value="GLYCOSYLTRANSFERASE 2-LIKE DOMAIN-CONTAINING PROTEIN"/>
    <property type="match status" value="1"/>
</dbReference>
<organism evidence="2 3">
    <name type="scientific">Cytobacillus oceanisediminis</name>
    <dbReference type="NCBI Taxonomy" id="665099"/>
    <lineage>
        <taxon>Bacteria</taxon>
        <taxon>Bacillati</taxon>
        <taxon>Bacillota</taxon>
        <taxon>Bacilli</taxon>
        <taxon>Bacillales</taxon>
        <taxon>Bacillaceae</taxon>
        <taxon>Cytobacillus</taxon>
    </lineage>
</organism>
<dbReference type="EMBL" id="VLKI01000001">
    <property type="protein sequence ID" value="TWH90564.1"/>
    <property type="molecule type" value="Genomic_DNA"/>
</dbReference>
<name>A0A562K5R2_9BACI</name>
<dbReference type="Gene3D" id="3.90.550.10">
    <property type="entry name" value="Spore Coat Polysaccharide Biosynthesis Protein SpsA, Chain A"/>
    <property type="match status" value="1"/>
</dbReference>
<dbReference type="InterPro" id="IPR001173">
    <property type="entry name" value="Glyco_trans_2-like"/>
</dbReference>
<dbReference type="GeneID" id="65401316"/>
<evidence type="ECO:0000313" key="2">
    <source>
        <dbReference type="EMBL" id="TWH90564.1"/>
    </source>
</evidence>
<evidence type="ECO:0000313" key="3">
    <source>
        <dbReference type="Proteomes" id="UP000318667"/>
    </source>
</evidence>
<dbReference type="CDD" id="cd00761">
    <property type="entry name" value="Glyco_tranf_GTA_type"/>
    <property type="match status" value="1"/>
</dbReference>
<evidence type="ECO:0000259" key="1">
    <source>
        <dbReference type="Pfam" id="PF00535"/>
    </source>
</evidence>
<dbReference type="SUPFAM" id="SSF53448">
    <property type="entry name" value="Nucleotide-diphospho-sugar transferases"/>
    <property type="match status" value="1"/>
</dbReference>
<gene>
    <name evidence="2" type="ORF">IQ19_00007</name>
</gene>
<protein>
    <submittedName>
        <fullName evidence="2">Spore maturation protein CgeD</fullName>
    </submittedName>
</protein>
<feature type="domain" description="Glycosyltransferase 2-like" evidence="1">
    <location>
        <begin position="64"/>
        <end position="192"/>
    </location>
</feature>
<accession>A0A562K5R2</accession>
<dbReference type="InterPro" id="IPR029044">
    <property type="entry name" value="Nucleotide-diphossugar_trans"/>
</dbReference>